<feature type="domain" description="EGF-like" evidence="18">
    <location>
        <begin position="156"/>
        <end position="192"/>
    </location>
</feature>
<dbReference type="FunFam" id="2.10.25.10:FF:000391">
    <property type="entry name" value="Weary, isoform C"/>
    <property type="match status" value="1"/>
</dbReference>
<dbReference type="PROSITE" id="PS00010">
    <property type="entry name" value="ASX_HYDROXYL"/>
    <property type="match status" value="15"/>
</dbReference>
<feature type="disulfide bond" evidence="16">
    <location>
        <begin position="911"/>
        <end position="920"/>
    </location>
</feature>
<evidence type="ECO:0000256" key="10">
    <source>
        <dbReference type="ARBA" id="ARBA00022782"/>
    </source>
</evidence>
<feature type="domain" description="EGF-like" evidence="18">
    <location>
        <begin position="81"/>
        <end position="116"/>
    </location>
</feature>
<dbReference type="GO" id="GO:0048638">
    <property type="term" value="P:regulation of developmental growth"/>
    <property type="evidence" value="ECO:0007669"/>
    <property type="project" value="UniProtKB-ARBA"/>
</dbReference>
<feature type="disulfide bond" evidence="16">
    <location>
        <begin position="589"/>
        <end position="598"/>
    </location>
</feature>
<dbReference type="GO" id="GO:0051049">
    <property type="term" value="P:regulation of transport"/>
    <property type="evidence" value="ECO:0007669"/>
    <property type="project" value="UniProtKB-ARBA"/>
</dbReference>
<dbReference type="GO" id="GO:0030182">
    <property type="term" value="P:neuron differentiation"/>
    <property type="evidence" value="ECO:0007669"/>
    <property type="project" value="UniProtKB-ARBA"/>
</dbReference>
<dbReference type="GO" id="GO:0080090">
    <property type="term" value="P:regulation of primary metabolic process"/>
    <property type="evidence" value="ECO:0007669"/>
    <property type="project" value="UniProtKB-ARBA"/>
</dbReference>
<evidence type="ECO:0000256" key="2">
    <source>
        <dbReference type="ARBA" id="ARBA00006373"/>
    </source>
</evidence>
<feature type="domain" description="EGF-like" evidence="18">
    <location>
        <begin position="118"/>
        <end position="154"/>
    </location>
</feature>
<evidence type="ECO:0000256" key="13">
    <source>
        <dbReference type="ARBA" id="ARBA00023136"/>
    </source>
</evidence>
<evidence type="ECO:0000256" key="5">
    <source>
        <dbReference type="ARBA" id="ARBA00022536"/>
    </source>
</evidence>
<keyword evidence="20" id="KW-1185">Reference proteome</keyword>
<keyword evidence="5 16" id="KW-0245">EGF-like domain</keyword>
<organism evidence="19 20">
    <name type="scientific">Exaiptasia diaphana</name>
    <name type="common">Tropical sea anemone</name>
    <name type="synonym">Aiptasia pulchella</name>
    <dbReference type="NCBI Taxonomy" id="2652724"/>
    <lineage>
        <taxon>Eukaryota</taxon>
        <taxon>Metazoa</taxon>
        <taxon>Cnidaria</taxon>
        <taxon>Anthozoa</taxon>
        <taxon>Hexacorallia</taxon>
        <taxon>Actiniaria</taxon>
        <taxon>Aiptasiidae</taxon>
        <taxon>Exaiptasia</taxon>
    </lineage>
</organism>
<dbReference type="SMART" id="SM00179">
    <property type="entry name" value="EGF_CA"/>
    <property type="match status" value="16"/>
</dbReference>
<feature type="chain" id="PRO_5037092398" description="EGF-like domain-containing protein" evidence="17">
    <location>
        <begin position="20"/>
        <end position="1087"/>
    </location>
</feature>
<evidence type="ECO:0000256" key="8">
    <source>
        <dbReference type="ARBA" id="ARBA00022729"/>
    </source>
</evidence>
<feature type="domain" description="EGF-like" evidence="18">
    <location>
        <begin position="808"/>
        <end position="845"/>
    </location>
</feature>
<dbReference type="FunFam" id="2.10.25.10:FF:000565">
    <property type="entry name" value="Predicted protein"/>
    <property type="match status" value="2"/>
</dbReference>
<dbReference type="Gene3D" id="2.10.25.10">
    <property type="entry name" value="Laminin"/>
    <property type="match status" value="16"/>
</dbReference>
<evidence type="ECO:0000256" key="11">
    <source>
        <dbReference type="ARBA" id="ARBA00022837"/>
    </source>
</evidence>
<feature type="domain" description="EGF-like" evidence="18">
    <location>
        <begin position="601"/>
        <end position="637"/>
    </location>
</feature>
<dbReference type="GO" id="GO:0005112">
    <property type="term" value="F:Notch binding"/>
    <property type="evidence" value="ECO:0007669"/>
    <property type="project" value="TreeGrafter"/>
</dbReference>
<feature type="disulfide bond" evidence="16">
    <location>
        <begin position="220"/>
        <end position="229"/>
    </location>
</feature>
<dbReference type="GO" id="GO:0009792">
    <property type="term" value="P:embryo development ending in birth or egg hatching"/>
    <property type="evidence" value="ECO:0007669"/>
    <property type="project" value="UniProtKB-ARBA"/>
</dbReference>
<dbReference type="PROSITE" id="PS01186">
    <property type="entry name" value="EGF_2"/>
    <property type="match status" value="16"/>
</dbReference>
<dbReference type="PANTHER" id="PTHR12916">
    <property type="entry name" value="CYTOCHROME C OXIDASE POLYPEPTIDE VIC-2"/>
    <property type="match status" value="1"/>
</dbReference>
<feature type="domain" description="EGF-like" evidence="18">
    <location>
        <begin position="43"/>
        <end position="79"/>
    </location>
</feature>
<feature type="disulfide bond" evidence="16">
    <location>
        <begin position="417"/>
        <end position="427"/>
    </location>
</feature>
<dbReference type="RefSeq" id="XP_028513086.1">
    <property type="nucleotide sequence ID" value="XM_028657285.1"/>
</dbReference>
<evidence type="ECO:0000259" key="18">
    <source>
        <dbReference type="PROSITE" id="PS50026"/>
    </source>
</evidence>
<dbReference type="GO" id="GO:0048871">
    <property type="term" value="P:multicellular organismal-level homeostasis"/>
    <property type="evidence" value="ECO:0007669"/>
    <property type="project" value="UniProtKB-ARBA"/>
</dbReference>
<evidence type="ECO:0000256" key="1">
    <source>
        <dbReference type="ARBA" id="ARBA00004247"/>
    </source>
</evidence>
<evidence type="ECO:0000256" key="14">
    <source>
        <dbReference type="ARBA" id="ARBA00023157"/>
    </source>
</evidence>
<feature type="domain" description="EGF-like" evidence="18">
    <location>
        <begin position="488"/>
        <end position="524"/>
    </location>
</feature>
<dbReference type="CDD" id="cd00054">
    <property type="entry name" value="EGF_CA"/>
    <property type="match status" value="16"/>
</dbReference>
<dbReference type="GO" id="GO:0007219">
    <property type="term" value="P:Notch signaling pathway"/>
    <property type="evidence" value="ECO:0007669"/>
    <property type="project" value="TreeGrafter"/>
</dbReference>
<dbReference type="AlphaFoldDB" id="A0A913YF56"/>
<dbReference type="Pfam" id="PF23283">
    <property type="entry name" value="D8C_UMOD"/>
    <property type="match status" value="1"/>
</dbReference>
<evidence type="ECO:0000256" key="16">
    <source>
        <dbReference type="PROSITE-ProRule" id="PRU00076"/>
    </source>
</evidence>
<feature type="disulfide bond" evidence="16">
    <location>
        <begin position="873"/>
        <end position="882"/>
    </location>
</feature>
<dbReference type="GeneID" id="110233000"/>
<keyword evidence="11" id="KW-0106">Calcium</keyword>
<feature type="disulfide bond" evidence="16">
    <location>
        <begin position="106"/>
        <end position="115"/>
    </location>
</feature>
<dbReference type="GO" id="GO:0051240">
    <property type="term" value="P:positive regulation of multicellular organismal process"/>
    <property type="evidence" value="ECO:0007669"/>
    <property type="project" value="UniProtKB-ARBA"/>
</dbReference>
<dbReference type="InterPro" id="IPR000152">
    <property type="entry name" value="EGF-type_Asp/Asn_hydroxyl_site"/>
</dbReference>
<dbReference type="PRINTS" id="PR00010">
    <property type="entry name" value="EGFBLOOD"/>
</dbReference>
<feature type="disulfide bond" evidence="16">
    <location>
        <begin position="835"/>
        <end position="844"/>
    </location>
</feature>
<dbReference type="SMART" id="SM00181">
    <property type="entry name" value="EGF"/>
    <property type="match status" value="16"/>
</dbReference>
<evidence type="ECO:0000256" key="12">
    <source>
        <dbReference type="ARBA" id="ARBA00022989"/>
    </source>
</evidence>
<feature type="domain" description="EGF-like" evidence="18">
    <location>
        <begin position="194"/>
        <end position="230"/>
    </location>
</feature>
<feature type="disulfide bond" evidence="16">
    <location>
        <begin position="476"/>
        <end position="485"/>
    </location>
</feature>
<dbReference type="GO" id="GO:0060562">
    <property type="term" value="P:epithelial tube morphogenesis"/>
    <property type="evidence" value="ECO:0007669"/>
    <property type="project" value="UniProtKB-ARBA"/>
</dbReference>
<feature type="disulfide bond" evidence="16">
    <location>
        <begin position="796"/>
        <end position="805"/>
    </location>
</feature>
<comment type="similarity">
    <text evidence="2">Belongs to the EGF domain peptide family.</text>
</comment>
<feature type="disulfide bond" evidence="16">
    <location>
        <begin position="551"/>
        <end position="560"/>
    </location>
</feature>
<comment type="subcellular location">
    <subcellularLocation>
        <location evidence="1">Apical cell membrane</location>
        <topology evidence="1">Single-pass type I membrane protein</topology>
    </subcellularLocation>
</comment>
<dbReference type="GO" id="GO:0008593">
    <property type="term" value="P:regulation of Notch signaling pathway"/>
    <property type="evidence" value="ECO:0007669"/>
    <property type="project" value="UniProtKB-ARBA"/>
</dbReference>
<evidence type="ECO:0000313" key="19">
    <source>
        <dbReference type="EnsemblMetazoa" id="XP_028513086.1"/>
    </source>
</evidence>
<dbReference type="GO" id="GO:0003002">
    <property type="term" value="P:regionalization"/>
    <property type="evidence" value="ECO:0007669"/>
    <property type="project" value="UniProtKB-ARBA"/>
</dbReference>
<sequence length="1087" mass="118498">MKAVQLLIVLVMTFAPAMAFPWISSPAVNENNGPERRTIPELQGNPCISSPCLNNARCIGSDWSFTCDCPSGYTGDHCETDIDDCAKNPCQNGKCIDGINSYKCDCVAGYSGKNCENNVDECADGPCKNGAKCIDGVNAYKCECAPGFNRKNCENNVDECAKKPCQNGAKCIDGVNSYTCKCAAGYTGPNCETNVDECAKKPCQNGAECIDGVNSYECKCKLGYNGKNCENSPVCNKVRRIGCFNSYSWVVKKKTLPKMILTDRDKGSPVSSDKDVDWVNWGHYMADIACRCSERAKLLGYKIIGIQNFGECWSGPSAKAEDFGPKIASSKCVGIDYKNCLPGEKHCVGLDYTNFVYELVPPTPFSRTVKGRITSSKFYASFLNTLESPLEEAFIAWRRRRRRRRRRRTIVPNADDCVPNPCTNGKCIDGVNSYTCECIPGYAGKNCQTDVDECAKKPCQNGAKCIDGVNAYKCECAPGFNGKNCENNVDECAKKPCQNGGKCTDGVNSYTCKCAAGYTGPNCETNADDCVPNPCTNGKCIDGVNSYTCECIPGYAGKNCQTDVDECAKKPCQNGAKCIDGVNAYKCECAPGFNGKNCENNVDECAKKPCQNGGKCTDGVNSYTCKCAAGYTGPNCETSNVCPKFERHGCFKARDGKSGQAVLPKMLFSDRLKRSPEFNSRKGVNWKGWNDYLQDIACRCAEEAKKVENAQYFAIQFFGECWSGSLADVDLDSLASNKCYGRDYKTCSSDSVDKYCVGGANNIFIYRFDNVDECAKKPCQNGAQCIDGVNSYTCKCAAGFTGPNCETNVDECAKFKPCQNGAKCIDGVNSYKCECAPGFNGKNCETNVDDCVKKPCQNGGECIDGVNSYKCECAPGYTGPNCETNVDECANKPCQNGAECIDGANAYTCKCTAGYTGPNCETNMDDCFNEPCQNGGECIDGVNSYECKCKPGFKGKSCEIKEVVVPFECKNYKTLNARDRSMKVRADRAKCDNYLSKGWYRFEGEAGTAIATKCPPRRHCGAHAPGWMKGTHPSQAEGAVTRHVCYNWRGNCCRWTNSIRVRNCGGFYVYELNKPPACRLRYCGNGD</sequence>
<dbReference type="GO" id="GO:0051241">
    <property type="term" value="P:negative regulation of multicellular organismal process"/>
    <property type="evidence" value="ECO:0007669"/>
    <property type="project" value="UniProtKB-ARBA"/>
</dbReference>
<keyword evidence="15" id="KW-0325">Glycoprotein</keyword>
<feature type="domain" description="EGF-like" evidence="18">
    <location>
        <begin position="847"/>
        <end position="883"/>
    </location>
</feature>
<dbReference type="FunFam" id="2.10.25.10:FF:000122">
    <property type="entry name" value="Protein crumbs homolog 2"/>
    <property type="match status" value="1"/>
</dbReference>
<dbReference type="Proteomes" id="UP000887567">
    <property type="component" value="Unplaced"/>
</dbReference>
<dbReference type="InterPro" id="IPR001881">
    <property type="entry name" value="EGF-like_Ca-bd_dom"/>
</dbReference>
<dbReference type="GO" id="GO:0009967">
    <property type="term" value="P:positive regulation of signal transduction"/>
    <property type="evidence" value="ECO:0007669"/>
    <property type="project" value="UniProtKB-ARBA"/>
</dbReference>
<dbReference type="InterPro" id="IPR057774">
    <property type="entry name" value="D8C_UMOD/GP2/OIT3-like"/>
</dbReference>
<feature type="domain" description="EGF-like" evidence="18">
    <location>
        <begin position="923"/>
        <end position="959"/>
    </location>
</feature>
<comment type="caution">
    <text evidence="16">Lacks conserved residue(s) required for the propagation of feature annotation.</text>
</comment>
<dbReference type="SUPFAM" id="SSF57196">
    <property type="entry name" value="EGF/Laminin"/>
    <property type="match status" value="8"/>
</dbReference>
<dbReference type="InterPro" id="IPR009030">
    <property type="entry name" value="Growth_fac_rcpt_cys_sf"/>
</dbReference>
<keyword evidence="12" id="KW-1133">Transmembrane helix</keyword>
<dbReference type="GO" id="GO:0051093">
    <property type="term" value="P:negative regulation of developmental process"/>
    <property type="evidence" value="ECO:0007669"/>
    <property type="project" value="UniProtKB-ARBA"/>
</dbReference>
<dbReference type="FunFam" id="2.10.25.10:FF:000123">
    <property type="entry name" value="Crumbs homolog 1 (Drosophila)"/>
    <property type="match status" value="1"/>
</dbReference>
<evidence type="ECO:0000256" key="4">
    <source>
        <dbReference type="ARBA" id="ARBA00022475"/>
    </source>
</evidence>
<feature type="domain" description="EGF-like" evidence="18">
    <location>
        <begin position="563"/>
        <end position="599"/>
    </location>
</feature>
<evidence type="ECO:0000256" key="17">
    <source>
        <dbReference type="SAM" id="SignalP"/>
    </source>
</evidence>
<feature type="domain" description="EGF-like" evidence="18">
    <location>
        <begin position="450"/>
        <end position="486"/>
    </location>
</feature>
<keyword evidence="6" id="KW-0597">Phosphoprotein</keyword>
<reference evidence="19" key="1">
    <citation type="submission" date="2022-11" db="UniProtKB">
        <authorList>
            <consortium name="EnsemblMetazoa"/>
        </authorList>
    </citation>
    <scope>IDENTIFICATION</scope>
</reference>
<dbReference type="GO" id="GO:0048598">
    <property type="term" value="P:embryonic morphogenesis"/>
    <property type="evidence" value="ECO:0007669"/>
    <property type="project" value="UniProtKB-ARBA"/>
</dbReference>
<evidence type="ECO:0000256" key="6">
    <source>
        <dbReference type="ARBA" id="ARBA00022553"/>
    </source>
</evidence>
<name>A0A913YF56_EXADI</name>
<feature type="disulfide bond" evidence="16">
    <location>
        <begin position="514"/>
        <end position="523"/>
    </location>
</feature>
<dbReference type="Pfam" id="PF00008">
    <property type="entry name" value="EGF"/>
    <property type="match status" value="16"/>
</dbReference>
<dbReference type="PROSITE" id="PS50026">
    <property type="entry name" value="EGF_3"/>
    <property type="match status" value="16"/>
</dbReference>
<keyword evidence="4" id="KW-1003">Cell membrane</keyword>
<feature type="domain" description="EGF-like" evidence="18">
    <location>
        <begin position="885"/>
        <end position="921"/>
    </location>
</feature>
<dbReference type="GO" id="GO:0005509">
    <property type="term" value="F:calcium ion binding"/>
    <property type="evidence" value="ECO:0007669"/>
    <property type="project" value="InterPro"/>
</dbReference>
<keyword evidence="14 16" id="KW-1015">Disulfide bond</keyword>
<feature type="disulfide bond" evidence="16">
    <location>
        <begin position="627"/>
        <end position="636"/>
    </location>
</feature>
<keyword evidence="9" id="KW-0677">Repeat</keyword>
<dbReference type="OrthoDB" id="283575at2759"/>
<accession>A0A913YF56</accession>
<feature type="disulfide bond" evidence="16">
    <location>
        <begin position="438"/>
        <end position="447"/>
    </location>
</feature>
<dbReference type="FunFam" id="2.10.25.10:FF:000004">
    <property type="entry name" value="Neurogenic locus notch 1"/>
    <property type="match status" value="11"/>
</dbReference>
<protein>
    <recommendedName>
        <fullName evidence="18">EGF-like domain-containing protein</fullName>
    </recommendedName>
</protein>
<feature type="disulfide bond" evidence="16">
    <location>
        <begin position="530"/>
        <end position="540"/>
    </location>
</feature>
<feature type="disulfide bond" evidence="16">
    <location>
        <begin position="144"/>
        <end position="153"/>
    </location>
</feature>
<dbReference type="GO" id="GO:0002064">
    <property type="term" value="P:epithelial cell development"/>
    <property type="evidence" value="ECO:0007669"/>
    <property type="project" value="UniProtKB-ARBA"/>
</dbReference>
<dbReference type="GO" id="GO:0016324">
    <property type="term" value="C:apical plasma membrane"/>
    <property type="evidence" value="ECO:0007669"/>
    <property type="project" value="UniProtKB-SubCell"/>
</dbReference>
<dbReference type="PROSITE" id="PS00022">
    <property type="entry name" value="EGF_1"/>
    <property type="match status" value="15"/>
</dbReference>
<dbReference type="SUPFAM" id="SSF57184">
    <property type="entry name" value="Growth factor receptor domain"/>
    <property type="match status" value="2"/>
</dbReference>
<dbReference type="GO" id="GO:0060255">
    <property type="term" value="P:regulation of macromolecule metabolic process"/>
    <property type="evidence" value="ECO:0007669"/>
    <property type="project" value="UniProtKB-ARBA"/>
</dbReference>
<feature type="domain" description="EGF-like" evidence="18">
    <location>
        <begin position="770"/>
        <end position="806"/>
    </location>
</feature>
<keyword evidence="13" id="KW-0472">Membrane</keyword>
<keyword evidence="7" id="KW-0812">Transmembrane</keyword>
<feature type="disulfide bond" evidence="16">
    <location>
        <begin position="182"/>
        <end position="191"/>
    </location>
</feature>
<feature type="domain" description="EGF-like" evidence="18">
    <location>
        <begin position="526"/>
        <end position="561"/>
    </location>
</feature>
<dbReference type="PANTHER" id="PTHR12916:SF9">
    <property type="entry name" value="NEUROGENIC LOCUS NOTCH HOMOLOG PROTEIN 1-RELATED"/>
    <property type="match status" value="1"/>
</dbReference>
<feature type="signal peptide" evidence="17">
    <location>
        <begin position="1"/>
        <end position="19"/>
    </location>
</feature>
<evidence type="ECO:0000256" key="3">
    <source>
        <dbReference type="ARBA" id="ARBA00022473"/>
    </source>
</evidence>
<dbReference type="KEGG" id="epa:110233000"/>
<dbReference type="EnsemblMetazoa" id="XM_028657285.1">
    <property type="protein sequence ID" value="XP_028513086.1"/>
    <property type="gene ID" value="LOC110233000"/>
</dbReference>
<keyword evidence="10" id="KW-0221">Differentiation</keyword>
<dbReference type="GO" id="GO:0003008">
    <property type="term" value="P:system process"/>
    <property type="evidence" value="ECO:0007669"/>
    <property type="project" value="UniProtKB-ARBA"/>
</dbReference>
<feature type="domain" description="EGF-like" evidence="18">
    <location>
        <begin position="413"/>
        <end position="448"/>
    </location>
</feature>
<evidence type="ECO:0000313" key="20">
    <source>
        <dbReference type="Proteomes" id="UP000887567"/>
    </source>
</evidence>
<keyword evidence="3" id="KW-0217">Developmental protein</keyword>
<dbReference type="GO" id="GO:0048592">
    <property type="term" value="P:eye morphogenesis"/>
    <property type="evidence" value="ECO:0007669"/>
    <property type="project" value="UniProtKB-ARBA"/>
</dbReference>
<feature type="disulfide bond" evidence="16">
    <location>
        <begin position="85"/>
        <end position="95"/>
    </location>
</feature>
<evidence type="ECO:0000256" key="9">
    <source>
        <dbReference type="ARBA" id="ARBA00022737"/>
    </source>
</evidence>
<evidence type="ECO:0000256" key="7">
    <source>
        <dbReference type="ARBA" id="ARBA00022692"/>
    </source>
</evidence>
<dbReference type="GO" id="GO:0005911">
    <property type="term" value="C:cell-cell junction"/>
    <property type="evidence" value="ECO:0007669"/>
    <property type="project" value="UniProtKB-ARBA"/>
</dbReference>
<dbReference type="OMA" id="NADDCVP"/>
<feature type="disulfide bond" evidence="16">
    <location>
        <begin position="69"/>
        <end position="78"/>
    </location>
</feature>
<proteinExistence type="inferred from homology"/>
<dbReference type="InterPro" id="IPR018097">
    <property type="entry name" value="EGF_Ca-bd_CS"/>
</dbReference>
<evidence type="ECO:0000256" key="15">
    <source>
        <dbReference type="ARBA" id="ARBA00023180"/>
    </source>
</evidence>
<feature type="disulfide bond" evidence="16">
    <location>
        <begin position="949"/>
        <end position="958"/>
    </location>
</feature>
<keyword evidence="8 17" id="KW-0732">Signal</keyword>
<dbReference type="InterPro" id="IPR000742">
    <property type="entry name" value="EGF"/>
</dbReference>
<dbReference type="PROSITE" id="PS01187">
    <property type="entry name" value="EGF_CA"/>
    <property type="match status" value="8"/>
</dbReference>